<dbReference type="InterPro" id="IPR011335">
    <property type="entry name" value="Restrct_endonuc-II-like"/>
</dbReference>
<sequence length="188" mass="21358">MLLQVEKRLWTVDEYHGMARAGILHENDRLELIKGEVVAMSPIGVRHAACVNRLTSLFAIQFEGKAVLSIQNSVRLDEQSEPVPDVVLFKYREDFYSQQVATAADVLLLIEVSDSTLPYDRNVKRPLYAQANITEYWLINLVDNSVEVHRQPEDGAFTETFIRYRDDEITAVAFPNVAFQVTDLLGMA</sequence>
<dbReference type="Pfam" id="PF05685">
    <property type="entry name" value="Uma2"/>
    <property type="match status" value="1"/>
</dbReference>
<feature type="domain" description="Putative restriction endonuclease" evidence="1">
    <location>
        <begin position="13"/>
        <end position="180"/>
    </location>
</feature>
<protein>
    <submittedName>
        <fullName evidence="2">COG1355, Predicted dioxygenase</fullName>
    </submittedName>
</protein>
<dbReference type="SUPFAM" id="SSF52980">
    <property type="entry name" value="Restriction endonuclease-like"/>
    <property type="match status" value="1"/>
</dbReference>
<name>A0A3B0VIY3_9ZZZZ</name>
<accession>A0A3B0VIY3</accession>
<dbReference type="InterPro" id="IPR012296">
    <property type="entry name" value="Nuclease_put_TT1808"/>
</dbReference>
<dbReference type="GO" id="GO:0051213">
    <property type="term" value="F:dioxygenase activity"/>
    <property type="evidence" value="ECO:0007669"/>
    <property type="project" value="UniProtKB-KW"/>
</dbReference>
<dbReference type="PANTHER" id="PTHR35400:SF1">
    <property type="entry name" value="SLR1083 PROTEIN"/>
    <property type="match status" value="1"/>
</dbReference>
<reference evidence="2" key="1">
    <citation type="submission" date="2018-06" db="EMBL/GenBank/DDBJ databases">
        <authorList>
            <person name="Zhirakovskaya E."/>
        </authorList>
    </citation>
    <scope>NUCLEOTIDE SEQUENCE</scope>
</reference>
<dbReference type="InterPro" id="IPR008538">
    <property type="entry name" value="Uma2"/>
</dbReference>
<evidence type="ECO:0000313" key="2">
    <source>
        <dbReference type="EMBL" id="VAW32066.1"/>
    </source>
</evidence>
<keyword evidence="2" id="KW-0223">Dioxygenase</keyword>
<dbReference type="EMBL" id="UOEU01000318">
    <property type="protein sequence ID" value="VAW32066.1"/>
    <property type="molecule type" value="Genomic_DNA"/>
</dbReference>
<proteinExistence type="predicted"/>
<gene>
    <name evidence="2" type="ORF">MNBD_CHLOROFLEXI01-883</name>
</gene>
<organism evidence="2">
    <name type="scientific">hydrothermal vent metagenome</name>
    <dbReference type="NCBI Taxonomy" id="652676"/>
    <lineage>
        <taxon>unclassified sequences</taxon>
        <taxon>metagenomes</taxon>
        <taxon>ecological metagenomes</taxon>
    </lineage>
</organism>
<dbReference type="CDD" id="cd06260">
    <property type="entry name" value="DUF820-like"/>
    <property type="match status" value="1"/>
</dbReference>
<dbReference type="AlphaFoldDB" id="A0A3B0VIY3"/>
<keyword evidence="2" id="KW-0560">Oxidoreductase</keyword>
<dbReference type="Gene3D" id="3.90.1570.10">
    <property type="entry name" value="tt1808, chain A"/>
    <property type="match status" value="1"/>
</dbReference>
<evidence type="ECO:0000259" key="1">
    <source>
        <dbReference type="Pfam" id="PF05685"/>
    </source>
</evidence>
<dbReference type="PANTHER" id="PTHR35400">
    <property type="entry name" value="SLR1083 PROTEIN"/>
    <property type="match status" value="1"/>
</dbReference>